<gene>
    <name evidence="2" type="ORF">Cylst_3135</name>
</gene>
<keyword evidence="1" id="KW-0812">Transmembrane</keyword>
<protein>
    <submittedName>
        <fullName evidence="2">Uncharacterized protein</fullName>
    </submittedName>
</protein>
<evidence type="ECO:0000313" key="3">
    <source>
        <dbReference type="Proteomes" id="UP000010475"/>
    </source>
</evidence>
<reference evidence="2 3" key="1">
    <citation type="submission" date="2012-06" db="EMBL/GenBank/DDBJ databases">
        <title>Finished chromosome of genome of Cylindrospermum stagnale PCC 7417.</title>
        <authorList>
            <consortium name="US DOE Joint Genome Institute"/>
            <person name="Gugger M."/>
            <person name="Coursin T."/>
            <person name="Rippka R."/>
            <person name="Tandeau De Marsac N."/>
            <person name="Huntemann M."/>
            <person name="Wei C.-L."/>
            <person name="Han J."/>
            <person name="Detter J.C."/>
            <person name="Han C."/>
            <person name="Tapia R."/>
            <person name="Chen A."/>
            <person name="Kyrpides N."/>
            <person name="Mavromatis K."/>
            <person name="Markowitz V."/>
            <person name="Szeto E."/>
            <person name="Ivanova N."/>
            <person name="Pagani I."/>
            <person name="Pati A."/>
            <person name="Goodwin L."/>
            <person name="Nordberg H.P."/>
            <person name="Cantor M.N."/>
            <person name="Hua S.X."/>
            <person name="Woyke T."/>
            <person name="Kerfeld C.A."/>
        </authorList>
    </citation>
    <scope>NUCLEOTIDE SEQUENCE [LARGE SCALE GENOMIC DNA]</scope>
    <source>
        <strain evidence="2 3">PCC 7417</strain>
    </source>
</reference>
<dbReference type="AlphaFoldDB" id="K9WZS8"/>
<keyword evidence="3" id="KW-1185">Reference proteome</keyword>
<dbReference type="EMBL" id="CP003642">
    <property type="protein sequence ID" value="AFZ25301.1"/>
    <property type="molecule type" value="Genomic_DNA"/>
</dbReference>
<organism evidence="2 3">
    <name type="scientific">Cylindrospermum stagnale PCC 7417</name>
    <dbReference type="NCBI Taxonomy" id="56107"/>
    <lineage>
        <taxon>Bacteria</taxon>
        <taxon>Bacillati</taxon>
        <taxon>Cyanobacteriota</taxon>
        <taxon>Cyanophyceae</taxon>
        <taxon>Nostocales</taxon>
        <taxon>Nostocaceae</taxon>
        <taxon>Cylindrospermum</taxon>
    </lineage>
</organism>
<accession>K9WZS8</accession>
<feature type="transmembrane region" description="Helical" evidence="1">
    <location>
        <begin position="29"/>
        <end position="52"/>
    </location>
</feature>
<dbReference type="eggNOG" id="ENOG5033VY2">
    <property type="taxonomic scope" value="Bacteria"/>
</dbReference>
<dbReference type="Proteomes" id="UP000010475">
    <property type="component" value="Chromosome"/>
</dbReference>
<feature type="transmembrane region" description="Helical" evidence="1">
    <location>
        <begin position="72"/>
        <end position="89"/>
    </location>
</feature>
<proteinExistence type="predicted"/>
<dbReference type="KEGG" id="csg:Cylst_3135"/>
<sequence length="221" mass="25665">MRKIEGRYLKKIVVYEVDYLRRKLKITQAFIFIISIFSLVITGFGDTTSFFIGEQSPIPREWILFKNEYSASVISVIIILLLYLIVWALDLNNKAKEDNELASVIKDNVIPGIELELKELKKNIKTKHRLVDNIRLSIFVPVRAGLFKWNLQMVCRTNNISERELLAKFKLYEGVLGYTYLKTKKHSMEFIDISNSSNLPVTYTPLKQENSNLINRTIIGM</sequence>
<evidence type="ECO:0000313" key="2">
    <source>
        <dbReference type="EMBL" id="AFZ25301.1"/>
    </source>
</evidence>
<evidence type="ECO:0000256" key="1">
    <source>
        <dbReference type="SAM" id="Phobius"/>
    </source>
</evidence>
<keyword evidence="1" id="KW-0472">Membrane</keyword>
<dbReference type="HOGENOM" id="CLU_087905_0_0_3"/>
<name>K9WZS8_9NOST</name>
<dbReference type="RefSeq" id="WP_015208553.1">
    <property type="nucleotide sequence ID" value="NC_019757.1"/>
</dbReference>
<keyword evidence="1" id="KW-1133">Transmembrane helix</keyword>